<gene>
    <name evidence="3" type="ORF">NC998_07150</name>
</gene>
<feature type="region of interest" description="Disordered" evidence="1">
    <location>
        <begin position="30"/>
        <end position="75"/>
    </location>
</feature>
<dbReference type="InterPro" id="IPR054539">
    <property type="entry name" value="Beta-prop_PDH"/>
</dbReference>
<feature type="domain" description="Pyrroloquinoline quinone-dependent pyranose dehydrogenase beta-propeller" evidence="2">
    <location>
        <begin position="114"/>
        <end position="463"/>
    </location>
</feature>
<dbReference type="InterPro" id="IPR011041">
    <property type="entry name" value="Quinoprot_gluc/sorb_DH_b-prop"/>
</dbReference>
<comment type="caution">
    <text evidence="3">The sequence shown here is derived from an EMBL/GenBank/DDBJ whole genome shotgun (WGS) entry which is preliminary data.</text>
</comment>
<dbReference type="RefSeq" id="WP_190439070.1">
    <property type="nucleotide sequence ID" value="NZ_JAMPKM010000003.1"/>
</dbReference>
<proteinExistence type="predicted"/>
<evidence type="ECO:0000313" key="4">
    <source>
        <dbReference type="Proteomes" id="UP001464891"/>
    </source>
</evidence>
<keyword evidence="4" id="KW-1185">Reference proteome</keyword>
<evidence type="ECO:0000313" key="3">
    <source>
        <dbReference type="EMBL" id="MEP0816870.1"/>
    </source>
</evidence>
<dbReference type="PANTHER" id="PTHR33546">
    <property type="entry name" value="LARGE, MULTIFUNCTIONAL SECRETED PROTEIN-RELATED"/>
    <property type="match status" value="1"/>
</dbReference>
<evidence type="ECO:0000256" key="1">
    <source>
        <dbReference type="SAM" id="MobiDB-lite"/>
    </source>
</evidence>
<reference evidence="3 4" key="1">
    <citation type="submission" date="2022-04" db="EMBL/GenBank/DDBJ databases">
        <title>Positive selection, recombination, and allopatry shape intraspecific diversity of widespread and dominant cyanobacteria.</title>
        <authorList>
            <person name="Wei J."/>
            <person name="Shu W."/>
            <person name="Hu C."/>
        </authorList>
    </citation>
    <scope>NUCLEOTIDE SEQUENCE [LARGE SCALE GENOMIC DNA]</scope>
    <source>
        <strain evidence="3 4">GB2-A4</strain>
    </source>
</reference>
<sequence>MPVPPFVPPRPAHWLSLALLLTTATGCSQVGTTLPERSQPSSLPTEQAPTAQASGSTKQLTAQAASPQNLVPTETLTPTPIRLTAADLPQPYATNSASKSPNVVDIPSNPLLRVPAGFTVNVYAEELDRPRWLALAPNGDVLVTETRQNRIRLLRDSNKDGVADVKKTFAGPSNGLFLPLGMAFTQDSFFLGNTNAVLRFPYQSGQEKLTGRGQAIAQLPGEGYNQHWTRNVVVSPDQQKLYVSVGSESNADTEPLPRASVQVMNLDGSNQQTFAYGLRNPVGLDFQPVTGALHATVNERDGLGDDLVPDYLTQVQAGEFYGWPYSYLAPNLLDPRHARNGQSDRPELAAQTRTPDVLFQAHSAALGLQFYDGKTFPEKYRNGAFVAFRGSWNRNQGTGYKVVFVPFNAQGRAAGYYEDFLTGFLLDPSGPTTWGRPVGLLVLPDGSLLVTEEANGRIYRIQYQDS</sequence>
<dbReference type="InterPro" id="IPR011042">
    <property type="entry name" value="6-blade_b-propeller_TolB-like"/>
</dbReference>
<dbReference type="Gene3D" id="2.120.10.30">
    <property type="entry name" value="TolB, C-terminal domain"/>
    <property type="match status" value="1"/>
</dbReference>
<protein>
    <submittedName>
        <fullName evidence="3">Sorbosone dehydrogenase family protein</fullName>
    </submittedName>
</protein>
<dbReference type="Proteomes" id="UP001464891">
    <property type="component" value="Unassembled WGS sequence"/>
</dbReference>
<dbReference type="EMBL" id="JAMPKM010000003">
    <property type="protein sequence ID" value="MEP0816870.1"/>
    <property type="molecule type" value="Genomic_DNA"/>
</dbReference>
<accession>A0ABV0J554</accession>
<dbReference type="Pfam" id="PF22807">
    <property type="entry name" value="TrAA12"/>
    <property type="match status" value="1"/>
</dbReference>
<dbReference type="SUPFAM" id="SSF50952">
    <property type="entry name" value="Soluble quinoprotein glucose dehydrogenase"/>
    <property type="match status" value="1"/>
</dbReference>
<dbReference type="PANTHER" id="PTHR33546:SF1">
    <property type="entry name" value="LARGE, MULTIFUNCTIONAL SECRETED PROTEIN"/>
    <property type="match status" value="1"/>
</dbReference>
<organism evidence="3 4">
    <name type="scientific">Trichocoleus desertorum GB2-A4</name>
    <dbReference type="NCBI Taxonomy" id="2933944"/>
    <lineage>
        <taxon>Bacteria</taxon>
        <taxon>Bacillati</taxon>
        <taxon>Cyanobacteriota</taxon>
        <taxon>Cyanophyceae</taxon>
        <taxon>Leptolyngbyales</taxon>
        <taxon>Trichocoleusaceae</taxon>
        <taxon>Trichocoleus</taxon>
    </lineage>
</organism>
<evidence type="ECO:0000259" key="2">
    <source>
        <dbReference type="Pfam" id="PF22807"/>
    </source>
</evidence>
<name>A0ABV0J554_9CYAN</name>